<evidence type="ECO:0000313" key="2">
    <source>
        <dbReference type="Proteomes" id="UP000821845"/>
    </source>
</evidence>
<dbReference type="Proteomes" id="UP000821845">
    <property type="component" value="Chromosome 1"/>
</dbReference>
<gene>
    <name evidence="1" type="ORF">HPB50_007017</name>
</gene>
<comment type="caution">
    <text evidence="1">The sequence shown here is derived from an EMBL/GenBank/DDBJ whole genome shotgun (WGS) entry which is preliminary data.</text>
</comment>
<sequence length="318" mass="35398">MSTVDDILVRLGPWHYPLLVFCFFRGFPAAYYAMSLSFTAPSLPHCHCDTYTVEVLGNGTVSILNDTTVPCASWEYDLGDNTKTMTSDFDLVCDRVWLRAASQSFYMAGLMVGNFVFSHLSDWYGRKRALVFMTPLPILASVVICLSSSFLMLNIGRFVASLGLGGILNTTYTLSMEVLSVRHRALGSFISTGGWTTGLLTLTGLAWLFRDWMIFQGAITVAAFGGVVNWFFLPESPRWLLAMGRYDEARKELERAVRKNKVTGVSVEAIIKEVKDKVSLDRKPKRLTRFELGFMSQAVVTDDGTLHADGSSDRSDPE</sequence>
<dbReference type="EMBL" id="CM023481">
    <property type="protein sequence ID" value="KAH6945070.1"/>
    <property type="molecule type" value="Genomic_DNA"/>
</dbReference>
<reference evidence="1" key="1">
    <citation type="submission" date="2020-05" db="EMBL/GenBank/DDBJ databases">
        <title>Large-scale comparative analyses of tick genomes elucidate their genetic diversity and vector capacities.</title>
        <authorList>
            <person name="Jia N."/>
            <person name="Wang J."/>
            <person name="Shi W."/>
            <person name="Du L."/>
            <person name="Sun Y."/>
            <person name="Zhan W."/>
            <person name="Jiang J."/>
            <person name="Wang Q."/>
            <person name="Zhang B."/>
            <person name="Ji P."/>
            <person name="Sakyi L.B."/>
            <person name="Cui X."/>
            <person name="Yuan T."/>
            <person name="Jiang B."/>
            <person name="Yang W."/>
            <person name="Lam T.T.-Y."/>
            <person name="Chang Q."/>
            <person name="Ding S."/>
            <person name="Wang X."/>
            <person name="Zhu J."/>
            <person name="Ruan X."/>
            <person name="Zhao L."/>
            <person name="Wei J."/>
            <person name="Que T."/>
            <person name="Du C."/>
            <person name="Cheng J."/>
            <person name="Dai P."/>
            <person name="Han X."/>
            <person name="Huang E."/>
            <person name="Gao Y."/>
            <person name="Liu J."/>
            <person name="Shao H."/>
            <person name="Ye R."/>
            <person name="Li L."/>
            <person name="Wei W."/>
            <person name="Wang X."/>
            <person name="Wang C."/>
            <person name="Yang T."/>
            <person name="Huo Q."/>
            <person name="Li W."/>
            <person name="Guo W."/>
            <person name="Chen H."/>
            <person name="Zhou L."/>
            <person name="Ni X."/>
            <person name="Tian J."/>
            <person name="Zhou Y."/>
            <person name="Sheng Y."/>
            <person name="Liu T."/>
            <person name="Pan Y."/>
            <person name="Xia L."/>
            <person name="Li J."/>
            <person name="Zhao F."/>
            <person name="Cao W."/>
        </authorList>
    </citation>
    <scope>NUCLEOTIDE SEQUENCE</scope>
    <source>
        <strain evidence="1">Hyas-2018</strain>
    </source>
</reference>
<proteinExistence type="predicted"/>
<organism evidence="1 2">
    <name type="scientific">Hyalomma asiaticum</name>
    <name type="common">Tick</name>
    <dbReference type="NCBI Taxonomy" id="266040"/>
    <lineage>
        <taxon>Eukaryota</taxon>
        <taxon>Metazoa</taxon>
        <taxon>Ecdysozoa</taxon>
        <taxon>Arthropoda</taxon>
        <taxon>Chelicerata</taxon>
        <taxon>Arachnida</taxon>
        <taxon>Acari</taxon>
        <taxon>Parasitiformes</taxon>
        <taxon>Ixodida</taxon>
        <taxon>Ixodoidea</taxon>
        <taxon>Ixodidae</taxon>
        <taxon>Hyalomminae</taxon>
        <taxon>Hyalomma</taxon>
    </lineage>
</organism>
<accession>A0ACB7TDR2</accession>
<protein>
    <submittedName>
        <fullName evidence="1">Uncharacterized protein</fullName>
    </submittedName>
</protein>
<keyword evidence="2" id="KW-1185">Reference proteome</keyword>
<name>A0ACB7TDR2_HYAAI</name>
<evidence type="ECO:0000313" key="1">
    <source>
        <dbReference type="EMBL" id="KAH6945070.1"/>
    </source>
</evidence>